<organism evidence="7 8">
    <name type="scientific">Discina gigas</name>
    <dbReference type="NCBI Taxonomy" id="1032678"/>
    <lineage>
        <taxon>Eukaryota</taxon>
        <taxon>Fungi</taxon>
        <taxon>Dikarya</taxon>
        <taxon>Ascomycota</taxon>
        <taxon>Pezizomycotina</taxon>
        <taxon>Pezizomycetes</taxon>
        <taxon>Pezizales</taxon>
        <taxon>Discinaceae</taxon>
        <taxon>Discina</taxon>
    </lineage>
</organism>
<protein>
    <recommendedName>
        <fullName evidence="9">Non-repetitive nucleoporin</fullName>
    </recommendedName>
</protein>
<proteinExistence type="inferred from homology"/>
<dbReference type="InterPro" id="IPR007187">
    <property type="entry name" value="Nucleoporin_Nup133/Nup155_C"/>
</dbReference>
<dbReference type="PANTHER" id="PTHR10350">
    <property type="entry name" value="NUCLEAR PORE COMPLEX PROTEIN NUP155"/>
    <property type="match status" value="1"/>
</dbReference>
<gene>
    <name evidence="7" type="ORF">Q9L58_000668</name>
</gene>
<evidence type="ECO:0000259" key="5">
    <source>
        <dbReference type="Pfam" id="PF03177"/>
    </source>
</evidence>
<evidence type="ECO:0000259" key="6">
    <source>
        <dbReference type="Pfam" id="PF08801"/>
    </source>
</evidence>
<evidence type="ECO:0000256" key="4">
    <source>
        <dbReference type="ARBA" id="ARBA00023242"/>
    </source>
</evidence>
<feature type="domain" description="Nucleoporin Nup133/Nup155-like C-terminal" evidence="5">
    <location>
        <begin position="669"/>
        <end position="1313"/>
    </location>
</feature>
<dbReference type="PANTHER" id="PTHR10350:SF6">
    <property type="entry name" value="NUCLEAR PORE COMPLEX PROTEIN NUP155"/>
    <property type="match status" value="1"/>
</dbReference>
<dbReference type="Gene3D" id="1.20.58.1780">
    <property type="match status" value="1"/>
</dbReference>
<evidence type="ECO:0000256" key="1">
    <source>
        <dbReference type="ARBA" id="ARBA00004123"/>
    </source>
</evidence>
<evidence type="ECO:0000313" key="8">
    <source>
        <dbReference type="Proteomes" id="UP001447188"/>
    </source>
</evidence>
<name>A0ABR3GWN7_9PEZI</name>
<dbReference type="InterPro" id="IPR042537">
    <property type="entry name" value="Nucleoporin_Nup155_C_2"/>
</dbReference>
<dbReference type="Pfam" id="PF08801">
    <property type="entry name" value="Nucleoporin_N"/>
    <property type="match status" value="1"/>
</dbReference>
<dbReference type="Gene3D" id="1.20.120.1880">
    <property type="entry name" value="Nucleoporin, helical C-terminal domain"/>
    <property type="match status" value="1"/>
</dbReference>
<evidence type="ECO:0000313" key="7">
    <source>
        <dbReference type="EMBL" id="KAL0640386.1"/>
    </source>
</evidence>
<feature type="domain" description="Nucleoporin Nup133/Nup155-like N-terminal" evidence="6">
    <location>
        <begin position="138"/>
        <end position="562"/>
    </location>
</feature>
<evidence type="ECO:0008006" key="9">
    <source>
        <dbReference type="Google" id="ProtNLM"/>
    </source>
</evidence>
<dbReference type="Pfam" id="PF03177">
    <property type="entry name" value="Nucleoporin_C"/>
    <property type="match status" value="1"/>
</dbReference>
<sequence length="1355" mass="150438">MSIFETPLSQRQFQSTVYAATSTHSGATSNSGYPDLPAELRTPSRTGNYSPATPVFVTPERPPQAFVAASEAIVPQQQVKQQGPTTDNLTPVARAAKTVNEYLTTEARYPQLDDIVSQGQSSDYDLPRSSAWEPFERSCIHTIPDTIFEQYNRATSHTLMGLFAELKQAWITVDNRLYLWDYTTQGSFQGYEAQPNNITAVRLLTPKAGVFVANVNYVLVVATTVDIFLLGVEAVPNARGGRDVTLYETRMSVPTKGLGVSIIEGSKNTGRIFFGGRGDNDVYEFTYQSEEKWFYGRCGKVCHTGGGVGSFTPRLPFLSAQKDTENITQMVMDDTRNLLYTLSSKSAIRAFHIKGDTGLALTITHSFSHTLANIRVMIGNTPLLEPKTPIIAISPVTAQEARRTHLIAMTTSGCRLFMSAVTSEYGFGGADGAPTAMQVIHVRFPPPGSGQSSLKPTRKAKVFPPGYFFCFVDKPDSNVDELFLSAPDSGKIALLAESGTSRLQLAETGMTMNLDSRVEAVELVSAPFGASKGPNGFGNEAAVQYDLPPTEVAILTNSGIHIIKRRRLVEVFDAAIRYGSTVSPLGVEGEVRKFFETYGRGEGCASALAVACGASTETVNQMQARITDVEVCDLARKYFIEFGGKPRTENIYDSYDSSVLPGLDNIKVSGRAEGIALYISRIVRSIWKAPMIVEGRGATGGASYATNVQITKLKSIQEQLVRLSDFLQTNRSFIVGLSGAESLMGLGSRVEEVAQQAEHRMLHALVSLIASMIEGISFVLFLFDDKLDDIILSLPTNQRDEAKRITYAGLFTSETGQALAKELVTAIVNRNIAAGMNVDTIADALRRRCGSFCSADDVVVFKAIEQVRRAKTEADPDARQRLLRESLRLFEETAGSLTMENLRDTLGEYRSLSYYPGAVQLALKVANENDRGNEALGFLADGGIASDPREQFYLRRVECYELIFQVLDDLDAVYGTALEMQDGVPTAATRIRNETWTLAYTSTDETWHNTLYDWLFARGHSDRLLEADSPHVLSYLKRTSIASLPHCDLLWQYHARRENFLAAAEVLHKLAQSEFELPLEKRLEFLSRARGFCNSYGPMGMRQKMNELSHTIQEELDVVVIQDDVLRRIKEDERISPEKKERLTKELDSNLISLSDLFNKYADPYGYMDICLAIFQGADYRGANEIKKCWEQLISQVHEKAVSEEQVQPFELVADTVRRLGHRFHTSEYIFPPNDLVTLLEIYAFENQRDVGPANWVVDALCDSGILPETILRILDEMFWRDESPFQGTSRRRLVRDAAYVVEKWLAAAMRKGEKGMRTDMVKGTLVGFLGATPDAWSEKERILALVVDIEKRMG</sequence>
<dbReference type="EMBL" id="JBBBZM010000004">
    <property type="protein sequence ID" value="KAL0640386.1"/>
    <property type="molecule type" value="Genomic_DNA"/>
</dbReference>
<comment type="similarity">
    <text evidence="2">Belongs to the non-repetitive/WGA-negative nucleoporin family.</text>
</comment>
<keyword evidence="8" id="KW-1185">Reference proteome</keyword>
<dbReference type="Gene3D" id="1.25.40.440">
    <property type="entry name" value="Nucleoporin, helical domain, central subdomain"/>
    <property type="match status" value="1"/>
</dbReference>
<dbReference type="InterPro" id="IPR042533">
    <property type="entry name" value="Nucleoporin_Nup155_C_1"/>
</dbReference>
<dbReference type="InterPro" id="IPR004870">
    <property type="entry name" value="Nucleoporin_Nup155"/>
</dbReference>
<evidence type="ECO:0000256" key="3">
    <source>
        <dbReference type="ARBA" id="ARBA00022448"/>
    </source>
</evidence>
<accession>A0ABR3GWN7</accession>
<keyword evidence="4" id="KW-0539">Nucleus</keyword>
<evidence type="ECO:0000256" key="2">
    <source>
        <dbReference type="ARBA" id="ARBA00007373"/>
    </source>
</evidence>
<reference evidence="7 8" key="1">
    <citation type="submission" date="2024-02" db="EMBL/GenBank/DDBJ databases">
        <title>Discinaceae phylogenomics.</title>
        <authorList>
            <person name="Dirks A.C."/>
            <person name="James T.Y."/>
        </authorList>
    </citation>
    <scope>NUCLEOTIDE SEQUENCE [LARGE SCALE GENOMIC DNA]</scope>
    <source>
        <strain evidence="7 8">ACD0624</strain>
    </source>
</reference>
<dbReference type="Proteomes" id="UP001447188">
    <property type="component" value="Unassembled WGS sequence"/>
</dbReference>
<dbReference type="InterPro" id="IPR014908">
    <property type="entry name" value="Nucleoporin_Nup133/Nup155_N"/>
</dbReference>
<dbReference type="Gene3D" id="1.25.40.450">
    <property type="entry name" value="Nucleoporin, helical domain, N-terminal subdomain"/>
    <property type="match status" value="1"/>
</dbReference>
<comment type="caution">
    <text evidence="7">The sequence shown here is derived from an EMBL/GenBank/DDBJ whole genome shotgun (WGS) entry which is preliminary data.</text>
</comment>
<comment type="subcellular location">
    <subcellularLocation>
        <location evidence="1">Nucleus</location>
    </subcellularLocation>
</comment>
<keyword evidence="3" id="KW-0813">Transport</keyword>
<dbReference type="InterPro" id="IPR042538">
    <property type="entry name" value="Nucleoporin_Nup155_C_3"/>
</dbReference>